<gene>
    <name evidence="2" type="ORF">MCOR_29350</name>
</gene>
<dbReference type="OrthoDB" id="5985519at2759"/>
<evidence type="ECO:0000259" key="1">
    <source>
        <dbReference type="PROSITE" id="PS50835"/>
    </source>
</evidence>
<accession>A0A6J8CDY6</accession>
<dbReference type="SUPFAM" id="SSF48726">
    <property type="entry name" value="Immunoglobulin"/>
    <property type="match status" value="1"/>
</dbReference>
<dbReference type="AlphaFoldDB" id="A0A6J8CDY6"/>
<dbReference type="PANTHER" id="PTHR46013:SF4">
    <property type="entry name" value="B-CELL RECEPTOR CD22-RELATED"/>
    <property type="match status" value="1"/>
</dbReference>
<protein>
    <submittedName>
        <fullName evidence="2">CNTN2</fullName>
    </submittedName>
</protein>
<feature type="domain" description="Ig-like" evidence="1">
    <location>
        <begin position="145"/>
        <end position="231"/>
    </location>
</feature>
<dbReference type="Proteomes" id="UP000507470">
    <property type="component" value="Unassembled WGS sequence"/>
</dbReference>
<proteinExistence type="predicted"/>
<dbReference type="PANTHER" id="PTHR46013">
    <property type="entry name" value="VASCULAR CELL ADHESION MOLECULE 1"/>
    <property type="match status" value="1"/>
</dbReference>
<name>A0A6J8CDY6_MYTCO</name>
<dbReference type="InterPro" id="IPR003598">
    <property type="entry name" value="Ig_sub2"/>
</dbReference>
<dbReference type="SMART" id="SM00408">
    <property type="entry name" value="IGc2"/>
    <property type="match status" value="1"/>
</dbReference>
<dbReference type="EMBL" id="CACVKT020005331">
    <property type="protein sequence ID" value="CAC5394618.1"/>
    <property type="molecule type" value="Genomic_DNA"/>
</dbReference>
<dbReference type="PROSITE" id="PS50835">
    <property type="entry name" value="IG_LIKE"/>
    <property type="match status" value="1"/>
</dbReference>
<sequence>MIVIFVYVVHNYSKKYHRTEERFTGNTEHIQISNGYFKRHCLNNSVATLWDGPSSNSSNIFNETPYTVNDQIVQQLPNAKNLMLVGDISVGEYNLKIINLTHNEEGYYKCNAQRGNQLFEFQYVLKIKAADYAFDFRQGQRTYRPSIRFNINEHNITVYEGRPFSITCFSDSNPFTTEIFWKRNGELIDKDTQRPKSVPLNIATIKRQHEGKYTCRAKNQNGYGQKSIYITVVCKFINVFCFFVKNTPKT</sequence>
<reference evidence="2 3" key="1">
    <citation type="submission" date="2020-06" db="EMBL/GenBank/DDBJ databases">
        <authorList>
            <person name="Li R."/>
            <person name="Bekaert M."/>
        </authorList>
    </citation>
    <scope>NUCLEOTIDE SEQUENCE [LARGE SCALE GENOMIC DNA]</scope>
    <source>
        <strain evidence="3">wild</strain>
    </source>
</reference>
<organism evidence="2 3">
    <name type="scientific">Mytilus coruscus</name>
    <name type="common">Sea mussel</name>
    <dbReference type="NCBI Taxonomy" id="42192"/>
    <lineage>
        <taxon>Eukaryota</taxon>
        <taxon>Metazoa</taxon>
        <taxon>Spiralia</taxon>
        <taxon>Lophotrochozoa</taxon>
        <taxon>Mollusca</taxon>
        <taxon>Bivalvia</taxon>
        <taxon>Autobranchia</taxon>
        <taxon>Pteriomorphia</taxon>
        <taxon>Mytilida</taxon>
        <taxon>Mytiloidea</taxon>
        <taxon>Mytilidae</taxon>
        <taxon>Mytilinae</taxon>
        <taxon>Mytilus</taxon>
    </lineage>
</organism>
<dbReference type="InterPro" id="IPR003599">
    <property type="entry name" value="Ig_sub"/>
</dbReference>
<dbReference type="InterPro" id="IPR036179">
    <property type="entry name" value="Ig-like_dom_sf"/>
</dbReference>
<dbReference type="InterPro" id="IPR013783">
    <property type="entry name" value="Ig-like_fold"/>
</dbReference>
<keyword evidence="3" id="KW-1185">Reference proteome</keyword>
<evidence type="ECO:0000313" key="2">
    <source>
        <dbReference type="EMBL" id="CAC5394618.1"/>
    </source>
</evidence>
<dbReference type="InterPro" id="IPR007110">
    <property type="entry name" value="Ig-like_dom"/>
</dbReference>
<evidence type="ECO:0000313" key="3">
    <source>
        <dbReference type="Proteomes" id="UP000507470"/>
    </source>
</evidence>
<dbReference type="Gene3D" id="2.60.40.10">
    <property type="entry name" value="Immunoglobulins"/>
    <property type="match status" value="1"/>
</dbReference>
<dbReference type="Pfam" id="PF13927">
    <property type="entry name" value="Ig_3"/>
    <property type="match status" value="1"/>
</dbReference>
<dbReference type="SMART" id="SM00409">
    <property type="entry name" value="IG"/>
    <property type="match status" value="1"/>
</dbReference>